<accession>A0A1Q2MJ73</accession>
<dbReference type="EMBL" id="CP019646">
    <property type="protein sequence ID" value="AQQ72457.1"/>
    <property type="molecule type" value="Genomic_DNA"/>
</dbReference>
<dbReference type="PANTHER" id="PTHR30329">
    <property type="entry name" value="STATOR ELEMENT OF FLAGELLAR MOTOR COMPLEX"/>
    <property type="match status" value="1"/>
</dbReference>
<feature type="chain" id="PRO_5013202002" evidence="3">
    <location>
        <begin position="26"/>
        <end position="260"/>
    </location>
</feature>
<dbReference type="STRING" id="1851148.SMSP2_02842"/>
<proteinExistence type="predicted"/>
<reference evidence="6" key="1">
    <citation type="submission" date="2017-02" db="EMBL/GenBank/DDBJ databases">
        <title>Comparative genomics and description of representatives of a novel lineage of planctomycetes thriving in anoxic sediments.</title>
        <authorList>
            <person name="Spring S."/>
            <person name="Bunk B."/>
            <person name="Sproer C."/>
        </authorList>
    </citation>
    <scope>NUCLEOTIDE SEQUENCE [LARGE SCALE GENOMIC DNA]</scope>
    <source>
        <strain evidence="6">SM-Chi-D1</strain>
    </source>
</reference>
<dbReference type="CDD" id="cd07185">
    <property type="entry name" value="OmpA_C-like"/>
    <property type="match status" value="1"/>
</dbReference>
<dbReference type="GO" id="GO:0016020">
    <property type="term" value="C:membrane"/>
    <property type="evidence" value="ECO:0007669"/>
    <property type="project" value="UniProtKB-UniRule"/>
</dbReference>
<dbReference type="SUPFAM" id="SSF103088">
    <property type="entry name" value="OmpA-like"/>
    <property type="match status" value="1"/>
</dbReference>
<evidence type="ECO:0000256" key="2">
    <source>
        <dbReference type="SAM" id="Coils"/>
    </source>
</evidence>
<dbReference type="Gene3D" id="3.30.1330.60">
    <property type="entry name" value="OmpA-like domain"/>
    <property type="match status" value="1"/>
</dbReference>
<evidence type="ECO:0000313" key="6">
    <source>
        <dbReference type="Proteomes" id="UP000188181"/>
    </source>
</evidence>
<dbReference type="RefSeq" id="WP_146684644.1">
    <property type="nucleotide sequence ID" value="NZ_CP019646.1"/>
</dbReference>
<dbReference type="InterPro" id="IPR006665">
    <property type="entry name" value="OmpA-like"/>
</dbReference>
<sequence length="260" mass="28675" precursor="true">MNKTRFLIVVSIAAAALMTSGCVAKKDYDSLRMQNRLQAQQLSNAESELRTAKLEVEKLQKQLDAIRQSQAAGKGACSEEIALLETAIAEKNELIKQLQDQLLKSGGVLPTELNMLLEEFAAGTDMVEFDEETGSLKFKSDLLFEPGSDKLSSSAVKSIETLCAILNSQEAADFDAIIAGHTDDMRIAKPATRQKHPTNWHLSTNRAISVIQEMTDNGIAPQRLSARGFGEYRPIAENKPNNRGNEKNRRVEIYIVPKGK</sequence>
<dbReference type="KEGG" id="pbas:SMSP2_02842"/>
<evidence type="ECO:0000256" key="1">
    <source>
        <dbReference type="PROSITE-ProRule" id="PRU00473"/>
    </source>
</evidence>
<keyword evidence="6" id="KW-1185">Reference proteome</keyword>
<feature type="coiled-coil region" evidence="2">
    <location>
        <begin position="28"/>
        <end position="104"/>
    </location>
</feature>
<protein>
    <submittedName>
        <fullName evidence="5">Root adhesin</fullName>
    </submittedName>
</protein>
<feature type="domain" description="OmpA-like" evidence="4">
    <location>
        <begin position="131"/>
        <end position="259"/>
    </location>
</feature>
<dbReference type="Pfam" id="PF00691">
    <property type="entry name" value="OmpA"/>
    <property type="match status" value="1"/>
</dbReference>
<keyword evidence="1" id="KW-0472">Membrane</keyword>
<dbReference type="Proteomes" id="UP000188181">
    <property type="component" value="Chromosome"/>
</dbReference>
<organism evidence="5 6">
    <name type="scientific">Limihaloglobus sulfuriphilus</name>
    <dbReference type="NCBI Taxonomy" id="1851148"/>
    <lineage>
        <taxon>Bacteria</taxon>
        <taxon>Pseudomonadati</taxon>
        <taxon>Planctomycetota</taxon>
        <taxon>Phycisphaerae</taxon>
        <taxon>Sedimentisphaerales</taxon>
        <taxon>Sedimentisphaeraceae</taxon>
        <taxon>Limihaloglobus</taxon>
    </lineage>
</organism>
<evidence type="ECO:0000313" key="5">
    <source>
        <dbReference type="EMBL" id="AQQ72457.1"/>
    </source>
</evidence>
<evidence type="ECO:0000256" key="3">
    <source>
        <dbReference type="SAM" id="SignalP"/>
    </source>
</evidence>
<dbReference type="InterPro" id="IPR036737">
    <property type="entry name" value="OmpA-like_sf"/>
</dbReference>
<dbReference type="PANTHER" id="PTHR30329:SF21">
    <property type="entry name" value="LIPOPROTEIN YIAD-RELATED"/>
    <property type="match status" value="1"/>
</dbReference>
<dbReference type="PROSITE" id="PS51123">
    <property type="entry name" value="OMPA_2"/>
    <property type="match status" value="1"/>
</dbReference>
<keyword evidence="2" id="KW-0175">Coiled coil</keyword>
<dbReference type="PROSITE" id="PS51257">
    <property type="entry name" value="PROKAR_LIPOPROTEIN"/>
    <property type="match status" value="1"/>
</dbReference>
<dbReference type="InterPro" id="IPR050330">
    <property type="entry name" value="Bact_OuterMem_StrucFunc"/>
</dbReference>
<dbReference type="AlphaFoldDB" id="A0A1Q2MJ73"/>
<name>A0A1Q2MJ73_9BACT</name>
<dbReference type="OrthoDB" id="9815217at2"/>
<feature type="signal peptide" evidence="3">
    <location>
        <begin position="1"/>
        <end position="25"/>
    </location>
</feature>
<evidence type="ECO:0000259" key="4">
    <source>
        <dbReference type="PROSITE" id="PS51123"/>
    </source>
</evidence>
<keyword evidence="3" id="KW-0732">Signal</keyword>
<gene>
    <name evidence="5" type="primary">oprF</name>
    <name evidence="5" type="ORF">SMSP2_02842</name>
</gene>